<dbReference type="EMBL" id="JAENIL010000003">
    <property type="protein sequence ID" value="MBK1875651.1"/>
    <property type="molecule type" value="Genomic_DNA"/>
</dbReference>
<dbReference type="Pfam" id="PF07995">
    <property type="entry name" value="GSDH"/>
    <property type="match status" value="1"/>
</dbReference>
<evidence type="ECO:0000313" key="8">
    <source>
        <dbReference type="Proteomes" id="UP000617628"/>
    </source>
</evidence>
<organism evidence="7 8">
    <name type="scientific">Pelagicoccus mobilis</name>
    <dbReference type="NCBI Taxonomy" id="415221"/>
    <lineage>
        <taxon>Bacteria</taxon>
        <taxon>Pseudomonadati</taxon>
        <taxon>Verrucomicrobiota</taxon>
        <taxon>Opitutia</taxon>
        <taxon>Puniceicoccales</taxon>
        <taxon>Pelagicoccaceae</taxon>
        <taxon>Pelagicoccus</taxon>
    </lineage>
</organism>
<reference evidence="7" key="1">
    <citation type="submission" date="2021-01" db="EMBL/GenBank/DDBJ databases">
        <title>Modified the classification status of verrucomicrobia.</title>
        <authorList>
            <person name="Feng X."/>
        </authorList>
    </citation>
    <scope>NUCLEOTIDE SEQUENCE</scope>
    <source>
        <strain evidence="7">KCTC 13126</strain>
    </source>
</reference>
<dbReference type="GO" id="GO:0009055">
    <property type="term" value="F:electron transfer activity"/>
    <property type="evidence" value="ECO:0007669"/>
    <property type="project" value="InterPro"/>
</dbReference>
<dbReference type="InterPro" id="IPR009056">
    <property type="entry name" value="Cyt_c-like_dom"/>
</dbReference>
<name>A0A934RSN7_9BACT</name>
<feature type="chain" id="PRO_5037574999" evidence="5">
    <location>
        <begin position="22"/>
        <end position="478"/>
    </location>
</feature>
<protein>
    <submittedName>
        <fullName evidence="7">PQQ-dependent sugar dehydrogenase</fullName>
    </submittedName>
</protein>
<keyword evidence="2 4" id="KW-0479">Metal-binding</keyword>
<dbReference type="InterPro" id="IPR011041">
    <property type="entry name" value="Quinoprot_gluc/sorb_DH_b-prop"/>
</dbReference>
<dbReference type="Gene3D" id="2.120.10.30">
    <property type="entry name" value="TolB, C-terminal domain"/>
    <property type="match status" value="1"/>
</dbReference>
<dbReference type="Pfam" id="PF13442">
    <property type="entry name" value="Cytochrome_CBB3"/>
    <property type="match status" value="1"/>
</dbReference>
<dbReference type="SUPFAM" id="SSF50952">
    <property type="entry name" value="Soluble quinoprotein glucose dehydrogenase"/>
    <property type="match status" value="1"/>
</dbReference>
<dbReference type="InterPro" id="IPR011042">
    <property type="entry name" value="6-blade_b-propeller_TolB-like"/>
</dbReference>
<dbReference type="RefSeq" id="WP_200353870.1">
    <property type="nucleotide sequence ID" value="NZ_JAENIL010000003.1"/>
</dbReference>
<feature type="domain" description="Cytochrome c" evidence="6">
    <location>
        <begin position="21"/>
        <end position="104"/>
    </location>
</feature>
<dbReference type="PANTHER" id="PTHR19328:SF75">
    <property type="entry name" value="ALDOSE SUGAR DEHYDROGENASE YLII"/>
    <property type="match status" value="1"/>
</dbReference>
<keyword evidence="5" id="KW-0732">Signal</keyword>
<evidence type="ECO:0000256" key="5">
    <source>
        <dbReference type="SAM" id="SignalP"/>
    </source>
</evidence>
<evidence type="ECO:0000313" key="7">
    <source>
        <dbReference type="EMBL" id="MBK1875651.1"/>
    </source>
</evidence>
<dbReference type="GO" id="GO:0020037">
    <property type="term" value="F:heme binding"/>
    <property type="evidence" value="ECO:0007669"/>
    <property type="project" value="InterPro"/>
</dbReference>
<evidence type="ECO:0000256" key="3">
    <source>
        <dbReference type="ARBA" id="ARBA00023004"/>
    </source>
</evidence>
<keyword evidence="1 4" id="KW-0349">Heme</keyword>
<evidence type="ECO:0000256" key="4">
    <source>
        <dbReference type="PROSITE-ProRule" id="PRU00433"/>
    </source>
</evidence>
<accession>A0A934RSN7</accession>
<proteinExistence type="predicted"/>
<dbReference type="Gene3D" id="1.10.760.10">
    <property type="entry name" value="Cytochrome c-like domain"/>
    <property type="match status" value="1"/>
</dbReference>
<keyword evidence="3 4" id="KW-0408">Iron</keyword>
<dbReference type="SUPFAM" id="SSF46626">
    <property type="entry name" value="Cytochrome c"/>
    <property type="match status" value="1"/>
</dbReference>
<dbReference type="PROSITE" id="PS51007">
    <property type="entry name" value="CYTC"/>
    <property type="match status" value="1"/>
</dbReference>
<comment type="caution">
    <text evidence="7">The sequence shown here is derived from an EMBL/GenBank/DDBJ whole genome shotgun (WGS) entry which is preliminary data.</text>
</comment>
<dbReference type="InterPro" id="IPR036909">
    <property type="entry name" value="Cyt_c-like_dom_sf"/>
</dbReference>
<evidence type="ECO:0000256" key="1">
    <source>
        <dbReference type="ARBA" id="ARBA00022617"/>
    </source>
</evidence>
<keyword evidence="8" id="KW-1185">Reference proteome</keyword>
<dbReference type="InterPro" id="IPR012938">
    <property type="entry name" value="Glc/Sorbosone_DH"/>
</dbReference>
<dbReference type="Proteomes" id="UP000617628">
    <property type="component" value="Unassembled WGS sequence"/>
</dbReference>
<dbReference type="PANTHER" id="PTHR19328">
    <property type="entry name" value="HEDGEHOG-INTERACTING PROTEIN"/>
    <property type="match status" value="1"/>
</dbReference>
<sequence length="478" mass="53093">MKTKYSLPLALFALAATTLSAQNRIGSGTVSELFNANCASCHGENLMGGQGSSLVDDVWAYGSSDAQIAKVISEGIPDSTMIPWKTSLSEQQIRSLVIYIREQGQIAARNALPEDHFQPSGGIFESQEHSFTINKVGEGEGILWAIEFLPDGTMLATQRDGVLWSFKNGKRRKIKNTPAVWQKGQGGLLEVKKHPDYENNGWIYLGYSENIGAKDGDKEAGMTAVVRGRIRKGKWIDEQKIYSAPAALHSSAGAHFGTRFVFQDGYLFFGIGDRGRQGQAQDLSRPNGKIHRIFDDGRVPHDNPFYNEPNALPTIWSYGHRNPQGLAAHPETGDIWEVEHGPRGGDETNRIERGLNYGWPVITYGMNYNGTPITDLTAKEGMEQPKHYWNPSIAICGAEFYEGDKFPAWKNDFFVSGMASQELHRLTIENNQVVADEIVFKNQGRVRDVYSGPDGHLYVLLTQQSPRIGSIYRLDPVK</sequence>
<dbReference type="GO" id="GO:0046872">
    <property type="term" value="F:metal ion binding"/>
    <property type="evidence" value="ECO:0007669"/>
    <property type="project" value="UniProtKB-KW"/>
</dbReference>
<feature type="signal peptide" evidence="5">
    <location>
        <begin position="1"/>
        <end position="21"/>
    </location>
</feature>
<evidence type="ECO:0000256" key="2">
    <source>
        <dbReference type="ARBA" id="ARBA00022723"/>
    </source>
</evidence>
<evidence type="ECO:0000259" key="6">
    <source>
        <dbReference type="PROSITE" id="PS51007"/>
    </source>
</evidence>
<gene>
    <name evidence="7" type="ORF">JIN87_02165</name>
</gene>
<dbReference type="AlphaFoldDB" id="A0A934RSN7"/>